<feature type="region of interest" description="Disordered" evidence="6">
    <location>
        <begin position="479"/>
        <end position="527"/>
    </location>
</feature>
<feature type="DNA-binding region" description="Homeobox" evidence="5">
    <location>
        <begin position="284"/>
        <end position="346"/>
    </location>
</feature>
<dbReference type="PROSITE" id="PS50071">
    <property type="entry name" value="HOMEOBOX_2"/>
    <property type="match status" value="1"/>
</dbReference>
<evidence type="ECO:0000256" key="1">
    <source>
        <dbReference type="ARBA" id="ARBA00005800"/>
    </source>
</evidence>
<proteinExistence type="inferred from homology"/>
<dbReference type="PANTHER" id="PTHR11850">
    <property type="entry name" value="HOMEOBOX PROTEIN TRANSCRIPTION FACTORS"/>
    <property type="match status" value="1"/>
</dbReference>
<dbReference type="OrthoDB" id="10056939at2759"/>
<feature type="compositionally biased region" description="Basic and acidic residues" evidence="6">
    <location>
        <begin position="50"/>
        <end position="62"/>
    </location>
</feature>
<dbReference type="AlphaFoldDB" id="A0A5C3MU74"/>
<feature type="region of interest" description="Disordered" evidence="6">
    <location>
        <begin position="1"/>
        <end position="137"/>
    </location>
</feature>
<name>A0A5C3MU74_9AGAM</name>
<dbReference type="CDD" id="cd00086">
    <property type="entry name" value="homeodomain"/>
    <property type="match status" value="1"/>
</dbReference>
<evidence type="ECO:0000256" key="2">
    <source>
        <dbReference type="ARBA" id="ARBA00023125"/>
    </source>
</evidence>
<dbReference type="InterPro" id="IPR050224">
    <property type="entry name" value="TALE_homeobox"/>
</dbReference>
<feature type="domain" description="Homeobox" evidence="7">
    <location>
        <begin position="282"/>
        <end position="345"/>
    </location>
</feature>
<dbReference type="STRING" id="5364.A0A5C3MU74"/>
<keyword evidence="9" id="KW-1185">Reference proteome</keyword>
<evidence type="ECO:0000256" key="4">
    <source>
        <dbReference type="ARBA" id="ARBA00023242"/>
    </source>
</evidence>
<organism evidence="8 9">
    <name type="scientific">Heliocybe sulcata</name>
    <dbReference type="NCBI Taxonomy" id="5364"/>
    <lineage>
        <taxon>Eukaryota</taxon>
        <taxon>Fungi</taxon>
        <taxon>Dikarya</taxon>
        <taxon>Basidiomycota</taxon>
        <taxon>Agaricomycotina</taxon>
        <taxon>Agaricomycetes</taxon>
        <taxon>Gloeophyllales</taxon>
        <taxon>Gloeophyllaceae</taxon>
        <taxon>Heliocybe</taxon>
    </lineage>
</organism>
<dbReference type="Proteomes" id="UP000305948">
    <property type="component" value="Unassembled WGS sequence"/>
</dbReference>
<keyword evidence="4 5" id="KW-0539">Nucleus</keyword>
<feature type="compositionally biased region" description="Polar residues" evidence="6">
    <location>
        <begin position="199"/>
        <end position="212"/>
    </location>
</feature>
<feature type="compositionally biased region" description="Low complexity" evidence="6">
    <location>
        <begin position="1"/>
        <end position="14"/>
    </location>
</feature>
<dbReference type="InterPro" id="IPR001356">
    <property type="entry name" value="HD"/>
</dbReference>
<dbReference type="Pfam" id="PF05920">
    <property type="entry name" value="Homeobox_KN"/>
    <property type="match status" value="1"/>
</dbReference>
<evidence type="ECO:0000256" key="3">
    <source>
        <dbReference type="ARBA" id="ARBA00023155"/>
    </source>
</evidence>
<dbReference type="SUPFAM" id="SSF46689">
    <property type="entry name" value="Homeodomain-like"/>
    <property type="match status" value="1"/>
</dbReference>
<evidence type="ECO:0000259" key="7">
    <source>
        <dbReference type="PROSITE" id="PS50071"/>
    </source>
</evidence>
<feature type="compositionally biased region" description="Low complexity" evidence="6">
    <location>
        <begin position="250"/>
        <end position="279"/>
    </location>
</feature>
<dbReference type="InterPro" id="IPR009057">
    <property type="entry name" value="Homeodomain-like_sf"/>
</dbReference>
<feature type="compositionally biased region" description="Gly residues" evidence="6">
    <location>
        <begin position="485"/>
        <end position="503"/>
    </location>
</feature>
<keyword evidence="3 5" id="KW-0371">Homeobox</keyword>
<dbReference type="Gene3D" id="1.10.10.60">
    <property type="entry name" value="Homeodomain-like"/>
    <property type="match status" value="1"/>
</dbReference>
<feature type="compositionally biased region" description="Low complexity" evidence="6">
    <location>
        <begin position="153"/>
        <end position="170"/>
    </location>
</feature>
<feature type="compositionally biased region" description="Polar residues" evidence="6">
    <location>
        <begin position="106"/>
        <end position="119"/>
    </location>
</feature>
<dbReference type="GO" id="GO:0003677">
    <property type="term" value="F:DNA binding"/>
    <property type="evidence" value="ECO:0007669"/>
    <property type="project" value="UniProtKB-UniRule"/>
</dbReference>
<comment type="subcellular location">
    <subcellularLocation>
        <location evidence="5">Nucleus</location>
    </subcellularLocation>
</comment>
<dbReference type="SMART" id="SM00389">
    <property type="entry name" value="HOX"/>
    <property type="match status" value="1"/>
</dbReference>
<protein>
    <recommendedName>
        <fullName evidence="7">Homeobox domain-containing protein</fullName>
    </recommendedName>
</protein>
<evidence type="ECO:0000256" key="5">
    <source>
        <dbReference type="PROSITE-ProRule" id="PRU00108"/>
    </source>
</evidence>
<feature type="compositionally biased region" description="Basic and acidic residues" evidence="6">
    <location>
        <begin position="15"/>
        <end position="29"/>
    </location>
</feature>
<dbReference type="GO" id="GO:0005634">
    <property type="term" value="C:nucleus"/>
    <property type="evidence" value="ECO:0007669"/>
    <property type="project" value="UniProtKB-SubCell"/>
</dbReference>
<feature type="region of interest" description="Disordered" evidence="6">
    <location>
        <begin position="153"/>
        <end position="291"/>
    </location>
</feature>
<evidence type="ECO:0000313" key="8">
    <source>
        <dbReference type="EMBL" id="TFK48630.1"/>
    </source>
</evidence>
<comment type="similarity">
    <text evidence="1">Belongs to the TALE/M-ATYP homeobox family.</text>
</comment>
<dbReference type="EMBL" id="ML213518">
    <property type="protein sequence ID" value="TFK48630.1"/>
    <property type="molecule type" value="Genomic_DNA"/>
</dbReference>
<gene>
    <name evidence="8" type="ORF">OE88DRAFT_1713800</name>
</gene>
<keyword evidence="2 5" id="KW-0238">DNA-binding</keyword>
<dbReference type="GO" id="GO:0006355">
    <property type="term" value="P:regulation of DNA-templated transcription"/>
    <property type="evidence" value="ECO:0007669"/>
    <property type="project" value="InterPro"/>
</dbReference>
<reference evidence="8 9" key="1">
    <citation type="journal article" date="2019" name="Nat. Ecol. Evol.">
        <title>Megaphylogeny resolves global patterns of mushroom evolution.</title>
        <authorList>
            <person name="Varga T."/>
            <person name="Krizsan K."/>
            <person name="Foldi C."/>
            <person name="Dima B."/>
            <person name="Sanchez-Garcia M."/>
            <person name="Sanchez-Ramirez S."/>
            <person name="Szollosi G.J."/>
            <person name="Szarkandi J.G."/>
            <person name="Papp V."/>
            <person name="Albert L."/>
            <person name="Andreopoulos W."/>
            <person name="Angelini C."/>
            <person name="Antonin V."/>
            <person name="Barry K.W."/>
            <person name="Bougher N.L."/>
            <person name="Buchanan P."/>
            <person name="Buyck B."/>
            <person name="Bense V."/>
            <person name="Catcheside P."/>
            <person name="Chovatia M."/>
            <person name="Cooper J."/>
            <person name="Damon W."/>
            <person name="Desjardin D."/>
            <person name="Finy P."/>
            <person name="Geml J."/>
            <person name="Haridas S."/>
            <person name="Hughes K."/>
            <person name="Justo A."/>
            <person name="Karasinski D."/>
            <person name="Kautmanova I."/>
            <person name="Kiss B."/>
            <person name="Kocsube S."/>
            <person name="Kotiranta H."/>
            <person name="LaButti K.M."/>
            <person name="Lechner B.E."/>
            <person name="Liimatainen K."/>
            <person name="Lipzen A."/>
            <person name="Lukacs Z."/>
            <person name="Mihaltcheva S."/>
            <person name="Morgado L.N."/>
            <person name="Niskanen T."/>
            <person name="Noordeloos M.E."/>
            <person name="Ohm R.A."/>
            <person name="Ortiz-Santana B."/>
            <person name="Ovrebo C."/>
            <person name="Racz N."/>
            <person name="Riley R."/>
            <person name="Savchenko A."/>
            <person name="Shiryaev A."/>
            <person name="Soop K."/>
            <person name="Spirin V."/>
            <person name="Szebenyi C."/>
            <person name="Tomsovsky M."/>
            <person name="Tulloss R.E."/>
            <person name="Uehling J."/>
            <person name="Grigoriev I.V."/>
            <person name="Vagvolgyi C."/>
            <person name="Papp T."/>
            <person name="Martin F.M."/>
            <person name="Miettinen O."/>
            <person name="Hibbett D.S."/>
            <person name="Nagy L.G."/>
        </authorList>
    </citation>
    <scope>NUCLEOTIDE SEQUENCE [LARGE SCALE GENOMIC DNA]</scope>
    <source>
        <strain evidence="8 9">OMC1185</strain>
    </source>
</reference>
<evidence type="ECO:0000256" key="6">
    <source>
        <dbReference type="SAM" id="MobiDB-lite"/>
    </source>
</evidence>
<evidence type="ECO:0000313" key="9">
    <source>
        <dbReference type="Proteomes" id="UP000305948"/>
    </source>
</evidence>
<dbReference type="InterPro" id="IPR008422">
    <property type="entry name" value="KN_HD"/>
</dbReference>
<sequence>MSSSAASAAESDASLSEKRSATPHDSPDPKRRRPALSLDGGSWSSSNNSADDKSGLDSDPAHRVQLPSISDSFQDPFHPFRRPSLPTLPSDRSRLPYPGIAPSPRPSLTSYQFPSQSSDALGLHHDPSDTQLGSLLLPSSHAENSAYLNSAASSSTSSSFLSTPSTFGSPLSPEPGAQSGGQGLKYDDNMRHSSLGAPLTSSQMFGGTTRISGQDRSRAYSGGSDGVKSEQWNFPSPDLVMPSSNSSYNVPGSPQSSSVPSISVTASPSRSPQQIPQSSLVERPPRKRGKLPKHVTDFLKDWLHRHSDHPYPSEEEKKQLCHATGLSMSQVSNWMINARRRILAPAQRAASNPSTTSPYPASRPAATAALIQNGRRASMPTDSLQLYHPLSLQSLPSQHSTPDYMQSRHMMGAQRASISGAYGMDYSTNRLGYVGQSSGHSYMSSHSVPMTAPAALSGSPLSLHGSGGYSHQAPGLYAQQQSHHSGGGYLTGQNSGGNGGGGGGRDRYYSDSHSNGSAPGSGYPTPQ</sequence>
<accession>A0A5C3MU74</accession>